<dbReference type="Pfam" id="PF14668">
    <property type="entry name" value="RICTOR_V"/>
    <property type="match status" value="1"/>
</dbReference>
<protein>
    <recommendedName>
        <fullName evidence="8">ARM repeat-containing protein</fullName>
    </recommendedName>
</protein>
<dbReference type="Proteomes" id="UP000030653">
    <property type="component" value="Unassembled WGS sequence"/>
</dbReference>
<dbReference type="OrthoDB" id="271111at2759"/>
<feature type="compositionally biased region" description="Polar residues" evidence="2">
    <location>
        <begin position="467"/>
        <end position="479"/>
    </location>
</feature>
<evidence type="ECO:0000313" key="7">
    <source>
        <dbReference type="Proteomes" id="UP000030653"/>
    </source>
</evidence>
<evidence type="ECO:0000259" key="5">
    <source>
        <dbReference type="SMART" id="SM01310"/>
    </source>
</evidence>
<comment type="similarity">
    <text evidence="1">Belongs to the RICTOR family.</text>
</comment>
<dbReference type="SMART" id="SM01307">
    <property type="entry name" value="RICTOR_M"/>
    <property type="match status" value="1"/>
</dbReference>
<dbReference type="GO" id="GO:0031932">
    <property type="term" value="C:TORC2 complex"/>
    <property type="evidence" value="ECO:0007669"/>
    <property type="project" value="InterPro"/>
</dbReference>
<keyword evidence="7" id="KW-1185">Reference proteome</keyword>
<dbReference type="PANTHER" id="PTHR13298:SF11">
    <property type="entry name" value="RAPAMYCIN-INSENSITIVE COMPANION OF MTOR"/>
    <property type="match status" value="1"/>
</dbReference>
<dbReference type="SUPFAM" id="SSF48371">
    <property type="entry name" value="ARM repeat"/>
    <property type="match status" value="2"/>
</dbReference>
<dbReference type="GO" id="GO:0038203">
    <property type="term" value="P:TORC2 signaling"/>
    <property type="evidence" value="ECO:0007669"/>
    <property type="project" value="TreeGrafter"/>
</dbReference>
<feature type="region of interest" description="Disordered" evidence="2">
    <location>
        <begin position="466"/>
        <end position="491"/>
    </location>
</feature>
<dbReference type="InterPro" id="IPR029453">
    <property type="entry name" value="Rictor_IV"/>
</dbReference>
<feature type="compositionally biased region" description="Acidic residues" evidence="2">
    <location>
        <begin position="1130"/>
        <end position="1149"/>
    </location>
</feature>
<dbReference type="STRING" id="1858805.M5GAZ1"/>
<evidence type="ECO:0000259" key="4">
    <source>
        <dbReference type="SMART" id="SM01308"/>
    </source>
</evidence>
<dbReference type="SMART" id="SM01308">
    <property type="entry name" value="RICTOR_N"/>
    <property type="match status" value="1"/>
</dbReference>
<gene>
    <name evidence="6" type="ORF">DACRYDRAFT_78031</name>
</gene>
<reference evidence="6 7" key="1">
    <citation type="journal article" date="2012" name="Science">
        <title>The Paleozoic origin of enzymatic lignin decomposition reconstructed from 31 fungal genomes.</title>
        <authorList>
            <person name="Floudas D."/>
            <person name="Binder M."/>
            <person name="Riley R."/>
            <person name="Barry K."/>
            <person name="Blanchette R.A."/>
            <person name="Henrissat B."/>
            <person name="Martinez A.T."/>
            <person name="Otillar R."/>
            <person name="Spatafora J.W."/>
            <person name="Yadav J.S."/>
            <person name="Aerts A."/>
            <person name="Benoit I."/>
            <person name="Boyd A."/>
            <person name="Carlson A."/>
            <person name="Copeland A."/>
            <person name="Coutinho P.M."/>
            <person name="de Vries R.P."/>
            <person name="Ferreira P."/>
            <person name="Findley K."/>
            <person name="Foster B."/>
            <person name="Gaskell J."/>
            <person name="Glotzer D."/>
            <person name="Gorecki P."/>
            <person name="Heitman J."/>
            <person name="Hesse C."/>
            <person name="Hori C."/>
            <person name="Igarashi K."/>
            <person name="Jurgens J.A."/>
            <person name="Kallen N."/>
            <person name="Kersten P."/>
            <person name="Kohler A."/>
            <person name="Kuees U."/>
            <person name="Kumar T.K.A."/>
            <person name="Kuo A."/>
            <person name="LaButti K."/>
            <person name="Larrondo L.F."/>
            <person name="Lindquist E."/>
            <person name="Ling A."/>
            <person name="Lombard V."/>
            <person name="Lucas S."/>
            <person name="Lundell T."/>
            <person name="Martin R."/>
            <person name="McLaughlin D.J."/>
            <person name="Morgenstern I."/>
            <person name="Morin E."/>
            <person name="Murat C."/>
            <person name="Nagy L.G."/>
            <person name="Nolan M."/>
            <person name="Ohm R.A."/>
            <person name="Patyshakuliyeva A."/>
            <person name="Rokas A."/>
            <person name="Ruiz-Duenas F.J."/>
            <person name="Sabat G."/>
            <person name="Salamov A."/>
            <person name="Samejima M."/>
            <person name="Schmutz J."/>
            <person name="Slot J.C."/>
            <person name="St John F."/>
            <person name="Stenlid J."/>
            <person name="Sun H."/>
            <person name="Sun S."/>
            <person name="Syed K."/>
            <person name="Tsang A."/>
            <person name="Wiebenga A."/>
            <person name="Young D."/>
            <person name="Pisabarro A."/>
            <person name="Eastwood D.C."/>
            <person name="Martin F."/>
            <person name="Cullen D."/>
            <person name="Grigoriev I.V."/>
            <person name="Hibbett D.S."/>
        </authorList>
    </citation>
    <scope>NUCLEOTIDE SEQUENCE [LARGE SCALE GENOMIC DNA]</scope>
    <source>
        <strain evidence="6 7">DJM-731 SS1</strain>
    </source>
</reference>
<feature type="domain" description="Rapamycin-insensitive companion of mTOR N-terminal" evidence="4">
    <location>
        <begin position="41"/>
        <end position="419"/>
    </location>
</feature>
<evidence type="ECO:0000313" key="6">
    <source>
        <dbReference type="EMBL" id="EJU03152.1"/>
    </source>
</evidence>
<dbReference type="OMA" id="PEWYQTF"/>
<dbReference type="SMART" id="SM01303">
    <property type="entry name" value="RasGEF_N_2"/>
    <property type="match status" value="1"/>
</dbReference>
<dbReference type="RefSeq" id="XP_040630046.1">
    <property type="nucleotide sequence ID" value="XM_040776306.1"/>
</dbReference>
<dbReference type="InterPro" id="IPR028268">
    <property type="entry name" value="Pianissimo_fam"/>
</dbReference>
<evidence type="ECO:0000259" key="3">
    <source>
        <dbReference type="SMART" id="SM01307"/>
    </source>
</evidence>
<dbReference type="Pfam" id="PF14666">
    <property type="entry name" value="RICTOR_M"/>
    <property type="match status" value="1"/>
</dbReference>
<dbReference type="SMART" id="SM01310">
    <property type="entry name" value="RICTOR_V"/>
    <property type="match status" value="1"/>
</dbReference>
<dbReference type="Pfam" id="PF14664">
    <property type="entry name" value="RICTOR_N"/>
    <property type="match status" value="1"/>
</dbReference>
<evidence type="ECO:0008006" key="8">
    <source>
        <dbReference type="Google" id="ProtNLM"/>
    </source>
</evidence>
<feature type="domain" description="Rapamycin-insensitive companion of mTOR middle" evidence="3">
    <location>
        <begin position="501"/>
        <end position="725"/>
    </location>
</feature>
<dbReference type="InterPro" id="IPR029452">
    <property type="entry name" value="RICTOR_V"/>
</dbReference>
<dbReference type="Pfam" id="PF14663">
    <property type="entry name" value="RasGEF_N_2"/>
    <property type="match status" value="1"/>
</dbReference>
<dbReference type="GeneID" id="63691368"/>
<dbReference type="InterPro" id="IPR029451">
    <property type="entry name" value="RICTOR_M"/>
</dbReference>
<dbReference type="Gene3D" id="1.25.10.10">
    <property type="entry name" value="Leucine-rich Repeat Variant"/>
    <property type="match status" value="1"/>
</dbReference>
<sequence>MEDFKGALASSRGLVGQLAELGRLDDAGGGSGITVAEGARLACVGRLTEILRVNVRVRYELDISEFAQAVMPCLADACSKDLRMAVFRLLRFTIVDATALGVLKDEGLDWYMIKTLSRDNKHVEEKEQVLKLIRLFLTLRSEPQPQNSNSNPSPPPPAPPISEPLLRAFIAMCDSSEDALRLTGLETLAELVLVDIDAVCLSGGMRVLLQALAEGAEVGPALAGVFLYLIDRPRTRGYFRLGSDLESVFSVFSEVYGTRQSINTARLRACSKTISSMLRTWAGLLYFSLNDRRAIATLVNTLRFPIPESREILIDFFFELLRIRGAKWHGEFLQGRRLTLYGRGALGAPKGPNPALEPLNARLDLSDQFVALLVSIFIEAGLLDALAVVIQEKGGNEGVARRAALLMDEVLQIVSRVLPGRVSSTILSLPALFAMTTSFKDNDQRNIGIDTLASLDSLDRNRLRLQAQPQTNRNRSNSVDDAIRRGQRQAEQTRKTMAAAVDDKTFATMIVDTGVTTSRDSVRWNVDLLLEVMDGALSSSKRLEEVLKTSKFCRRLLPFFHPFAHRFSDLRSTKPNERWVKLGCKFLRVLMSHSEGQRMLTEDKLLLELMECFAQLDPFNGAPSSDPIFSKKRVEDTLTYGYFEMLGTLSQFSEGIELLQRFRIFTAFYHLSELKSREDLIKGMIEHLDYSRDGHPRIVLSKALTSSYKHIRKYATEHLGKLIQNSDEPHEWTLRLLLTQLYDPAVEVCEQAVEYLQEACQSSEVLQMVVRMRPTLEHLGELGHPLLLRFMSNQAGFRYLREARYVDREMDGWFQERNLQYVIQVEAFLAKALGQEDTEEFLNPDFDGMAPPHFYGEMAKTELGCQIIHEKGHFADFAQVIRQYGLEDEDRELITKLKSVLWAVGNIGSHHYGFQFIEEEDILQNIIDIVEQSAVLSVRGTAYFVLGLLSCTSEGAEILYEYGWEATKTPMGEPTGICLPIAQGEKMERFLDIPLWEPPLRIYMEPRMLRPPTAPVENDVLLAIANLGNSMTANKASHTLALLKTRHHKLFSSITLLYRVLHLISTHSYRFSVRKYVLDLFEVRFDPKTVAALRKAASSLQQVGPAEVEQAAPRPRDSLRSRGRTRSISDDEELGLGLEGEEEGEGVEEEQQRGVWMEPQVKVTGFDDPRVHD</sequence>
<dbReference type="InterPro" id="IPR028267">
    <property type="entry name" value="Pianissimo_N"/>
</dbReference>
<proteinExistence type="inferred from homology"/>
<organism evidence="6 7">
    <name type="scientific">Dacryopinax primogenitus (strain DJM 731)</name>
    <name type="common">Brown rot fungus</name>
    <dbReference type="NCBI Taxonomy" id="1858805"/>
    <lineage>
        <taxon>Eukaryota</taxon>
        <taxon>Fungi</taxon>
        <taxon>Dikarya</taxon>
        <taxon>Basidiomycota</taxon>
        <taxon>Agaricomycotina</taxon>
        <taxon>Dacrymycetes</taxon>
        <taxon>Dacrymycetales</taxon>
        <taxon>Dacrymycetaceae</taxon>
        <taxon>Dacryopinax</taxon>
    </lineage>
</organism>
<name>M5GAZ1_DACPD</name>
<dbReference type="HOGENOM" id="CLU_001013_0_1_1"/>
<dbReference type="InterPro" id="IPR016024">
    <property type="entry name" value="ARM-type_fold"/>
</dbReference>
<evidence type="ECO:0000256" key="1">
    <source>
        <dbReference type="ARBA" id="ARBA00008878"/>
    </source>
</evidence>
<evidence type="ECO:0000256" key="2">
    <source>
        <dbReference type="SAM" id="MobiDB-lite"/>
    </source>
</evidence>
<dbReference type="AlphaFoldDB" id="M5GAZ1"/>
<dbReference type="InterPro" id="IPR011989">
    <property type="entry name" value="ARM-like"/>
</dbReference>
<feature type="region of interest" description="Disordered" evidence="2">
    <location>
        <begin position="1102"/>
        <end position="1173"/>
    </location>
</feature>
<dbReference type="PANTHER" id="PTHR13298">
    <property type="entry name" value="CYTOSOLIC REGULATOR PIANISSIMO"/>
    <property type="match status" value="1"/>
</dbReference>
<dbReference type="EMBL" id="JH795860">
    <property type="protein sequence ID" value="EJU03152.1"/>
    <property type="molecule type" value="Genomic_DNA"/>
</dbReference>
<feature type="domain" description="Rapamycin-insensitive companion of mTOR" evidence="5">
    <location>
        <begin position="894"/>
        <end position="966"/>
    </location>
</feature>
<accession>M5GAZ1</accession>